<organism evidence="1 2">
    <name type="scientific">Favolaschia claudopus</name>
    <dbReference type="NCBI Taxonomy" id="2862362"/>
    <lineage>
        <taxon>Eukaryota</taxon>
        <taxon>Fungi</taxon>
        <taxon>Dikarya</taxon>
        <taxon>Basidiomycota</taxon>
        <taxon>Agaricomycotina</taxon>
        <taxon>Agaricomycetes</taxon>
        <taxon>Agaricomycetidae</taxon>
        <taxon>Agaricales</taxon>
        <taxon>Marasmiineae</taxon>
        <taxon>Mycenaceae</taxon>
        <taxon>Favolaschia</taxon>
    </lineage>
</organism>
<name>A0AAV9ZYM7_9AGAR</name>
<dbReference type="Proteomes" id="UP001362999">
    <property type="component" value="Unassembled WGS sequence"/>
</dbReference>
<accession>A0AAV9ZYM7</accession>
<reference evidence="1 2" key="1">
    <citation type="journal article" date="2024" name="J Genomics">
        <title>Draft genome sequencing and assembly of Favolaschia claudopus CIRM-BRFM 2984 isolated from oak limbs.</title>
        <authorList>
            <person name="Navarro D."/>
            <person name="Drula E."/>
            <person name="Chaduli D."/>
            <person name="Cazenave R."/>
            <person name="Ahrendt S."/>
            <person name="Wang J."/>
            <person name="Lipzen A."/>
            <person name="Daum C."/>
            <person name="Barry K."/>
            <person name="Grigoriev I.V."/>
            <person name="Favel A."/>
            <person name="Rosso M.N."/>
            <person name="Martin F."/>
        </authorList>
    </citation>
    <scope>NUCLEOTIDE SEQUENCE [LARGE SCALE GENOMIC DNA]</scope>
    <source>
        <strain evidence="1 2">CIRM-BRFM 2984</strain>
    </source>
</reference>
<proteinExistence type="predicted"/>
<sequence length="278" mass="31229">MASADGEKEWRALKLIAIVEDADGSNNYAEFQTKSRLKLDAAGYWKYVDGDQYSPPVIPELVESRTHTGLNTNGDEVTITTRGNEVAVNVAKKSAEAWLAQDKKALAIIVDAVPMSKLYLVEDCKSARQAWMALREAYEPTNALTAVTLKGQISSFMCGAGNPVVWRATITERYQRLRRADPNMMSDHEFAKCLVSNMCPGDKWQYCRDLLLDKMSTSEQTGMPLSSAFVIARLQQEESTKGIFATAGSSTRKTRNDVREDESRWRRCRKRAFCSAWF</sequence>
<dbReference type="EMBL" id="JAWWNJ010000098">
    <property type="protein sequence ID" value="KAK6996360.1"/>
    <property type="molecule type" value="Genomic_DNA"/>
</dbReference>
<evidence type="ECO:0000313" key="2">
    <source>
        <dbReference type="Proteomes" id="UP001362999"/>
    </source>
</evidence>
<gene>
    <name evidence="1" type="ORF">R3P38DRAFT_2566011</name>
</gene>
<dbReference type="Pfam" id="PF14223">
    <property type="entry name" value="Retrotran_gag_2"/>
    <property type="match status" value="1"/>
</dbReference>
<comment type="caution">
    <text evidence="1">The sequence shown here is derived from an EMBL/GenBank/DDBJ whole genome shotgun (WGS) entry which is preliminary data.</text>
</comment>
<protein>
    <submittedName>
        <fullName evidence="1">Uncharacterized protein</fullName>
    </submittedName>
</protein>
<keyword evidence="2" id="KW-1185">Reference proteome</keyword>
<dbReference type="AlphaFoldDB" id="A0AAV9ZYM7"/>
<evidence type="ECO:0000313" key="1">
    <source>
        <dbReference type="EMBL" id="KAK6996360.1"/>
    </source>
</evidence>